<accession>A0A0A9A9L4</accession>
<protein>
    <submittedName>
        <fullName evidence="1">Uncharacterized protein</fullName>
    </submittedName>
</protein>
<name>A0A0A9A9L4_ARUDO</name>
<reference evidence="1" key="2">
    <citation type="journal article" date="2015" name="Data Brief">
        <title>Shoot transcriptome of the giant reed, Arundo donax.</title>
        <authorList>
            <person name="Barrero R.A."/>
            <person name="Guerrero F.D."/>
            <person name="Moolhuijzen P."/>
            <person name="Goolsby J.A."/>
            <person name="Tidwell J."/>
            <person name="Bellgard S.E."/>
            <person name="Bellgard M.I."/>
        </authorList>
    </citation>
    <scope>NUCLEOTIDE SEQUENCE</scope>
    <source>
        <tissue evidence="1">Shoot tissue taken approximately 20 cm above the soil surface</tissue>
    </source>
</reference>
<dbReference type="AlphaFoldDB" id="A0A0A9A9L4"/>
<proteinExistence type="predicted"/>
<sequence>MAARPSATAARAGGHGGVA</sequence>
<evidence type="ECO:0000313" key="1">
    <source>
        <dbReference type="EMBL" id="JAD45670.1"/>
    </source>
</evidence>
<reference evidence="1" key="1">
    <citation type="submission" date="2014-09" db="EMBL/GenBank/DDBJ databases">
        <authorList>
            <person name="Magalhaes I.L.F."/>
            <person name="Oliveira U."/>
            <person name="Santos F.R."/>
            <person name="Vidigal T.H.D.A."/>
            <person name="Brescovit A.D."/>
            <person name="Santos A.J."/>
        </authorList>
    </citation>
    <scope>NUCLEOTIDE SEQUENCE</scope>
    <source>
        <tissue evidence="1">Shoot tissue taken approximately 20 cm above the soil surface</tissue>
    </source>
</reference>
<organism evidence="1">
    <name type="scientific">Arundo donax</name>
    <name type="common">Giant reed</name>
    <name type="synonym">Donax arundinaceus</name>
    <dbReference type="NCBI Taxonomy" id="35708"/>
    <lineage>
        <taxon>Eukaryota</taxon>
        <taxon>Viridiplantae</taxon>
        <taxon>Streptophyta</taxon>
        <taxon>Embryophyta</taxon>
        <taxon>Tracheophyta</taxon>
        <taxon>Spermatophyta</taxon>
        <taxon>Magnoliopsida</taxon>
        <taxon>Liliopsida</taxon>
        <taxon>Poales</taxon>
        <taxon>Poaceae</taxon>
        <taxon>PACMAD clade</taxon>
        <taxon>Arundinoideae</taxon>
        <taxon>Arundineae</taxon>
        <taxon>Arundo</taxon>
    </lineage>
</organism>
<dbReference type="EMBL" id="GBRH01252225">
    <property type="protein sequence ID" value="JAD45670.1"/>
    <property type="molecule type" value="Transcribed_RNA"/>
</dbReference>